<evidence type="ECO:0000256" key="8">
    <source>
        <dbReference type="ARBA" id="ARBA00051875"/>
    </source>
</evidence>
<dbReference type="HAMAP" id="MF_01405">
    <property type="entry name" value="Non_canon_purine_NTPase"/>
    <property type="match status" value="1"/>
</dbReference>
<feature type="binding site" evidence="10">
    <location>
        <position position="81"/>
    </location>
    <ligand>
        <name>substrate</name>
    </ligand>
</feature>
<evidence type="ECO:0000256" key="9">
    <source>
        <dbReference type="ARBA" id="ARBA00052017"/>
    </source>
</evidence>
<organism evidence="12 13">
    <name type="scientific">Microbulbifer aggregans</name>
    <dbReference type="NCBI Taxonomy" id="1769779"/>
    <lineage>
        <taxon>Bacteria</taxon>
        <taxon>Pseudomonadati</taxon>
        <taxon>Pseudomonadota</taxon>
        <taxon>Gammaproteobacteria</taxon>
        <taxon>Cellvibrionales</taxon>
        <taxon>Microbulbiferaceae</taxon>
        <taxon>Microbulbifer</taxon>
    </lineage>
</organism>
<dbReference type="Gene3D" id="3.90.950.10">
    <property type="match status" value="1"/>
</dbReference>
<reference evidence="13" key="1">
    <citation type="submission" date="2016-01" db="EMBL/GenBank/DDBJ databases">
        <title>Complete genome sequence of Microbulbifer sp. CCB-MM1, a halophile isolated from Matang Mangrove Forest, Perak.</title>
        <authorList>
            <person name="Moh T.H."/>
            <person name="Dinesh B."/>
            <person name="Lau N.-S."/>
            <person name="Go F."/>
            <person name="Alexander Chong S.-C."/>
        </authorList>
    </citation>
    <scope>NUCLEOTIDE SEQUENCE [LARGE SCALE GENOMIC DNA]</scope>
    <source>
        <strain evidence="13">CCB-MM1</strain>
    </source>
</reference>
<sequence>MALKGAVLEKNLDKIVLASGNAGKLREFSQLFASWDIEVVPQSDYNIPDADETGLSFIENALIKARHASRLSGLPALADDSGLAVDALHGAPGIYSARYAGIGATDAENNRKLLEALADTPDEQRGASFNCALAFVRREDDPVPLVCSARWRGRILHEAAGEGGFGYDPLFFVETEGMASAQLSREVKNRISHRGQAVERFRALWQEYMGSEAALG</sequence>
<dbReference type="PATRIC" id="fig|1769779.3.peg.1142"/>
<dbReference type="GO" id="GO:0035870">
    <property type="term" value="F:dITP diphosphatase activity"/>
    <property type="evidence" value="ECO:0007669"/>
    <property type="project" value="UniProtKB-UniRule"/>
</dbReference>
<dbReference type="InterPro" id="IPR020922">
    <property type="entry name" value="dITP/XTP_pyrophosphatase"/>
</dbReference>
<feature type="active site" description="Proton acceptor" evidence="10">
    <location>
        <position position="80"/>
    </location>
</feature>
<dbReference type="CDD" id="cd00515">
    <property type="entry name" value="HAM1"/>
    <property type="match status" value="1"/>
</dbReference>
<evidence type="ECO:0000313" key="13">
    <source>
        <dbReference type="Proteomes" id="UP000095672"/>
    </source>
</evidence>
<dbReference type="KEGG" id="micc:AUP74_01121"/>
<dbReference type="GO" id="GO:0009117">
    <property type="term" value="P:nucleotide metabolic process"/>
    <property type="evidence" value="ECO:0007669"/>
    <property type="project" value="UniProtKB-KW"/>
</dbReference>
<gene>
    <name evidence="12" type="primary">rdgB</name>
    <name evidence="12" type="ORF">AUP74_01121</name>
</gene>
<feature type="binding site" evidence="10">
    <location>
        <begin position="165"/>
        <end position="168"/>
    </location>
    <ligand>
        <name>substrate</name>
    </ligand>
</feature>
<dbReference type="GO" id="GO:0036222">
    <property type="term" value="F:XTP diphosphatase activity"/>
    <property type="evidence" value="ECO:0007669"/>
    <property type="project" value="UniProtKB-UniRule"/>
</dbReference>
<keyword evidence="5 10" id="KW-0378">Hydrolase</keyword>
<dbReference type="InterPro" id="IPR002637">
    <property type="entry name" value="RdgB/HAM1"/>
</dbReference>
<evidence type="ECO:0000256" key="7">
    <source>
        <dbReference type="ARBA" id="ARBA00023080"/>
    </source>
</evidence>
<comment type="catalytic activity">
    <reaction evidence="9 10">
        <text>XTP + H2O = XMP + diphosphate + H(+)</text>
        <dbReference type="Rhea" id="RHEA:28610"/>
        <dbReference type="ChEBI" id="CHEBI:15377"/>
        <dbReference type="ChEBI" id="CHEBI:15378"/>
        <dbReference type="ChEBI" id="CHEBI:33019"/>
        <dbReference type="ChEBI" id="CHEBI:57464"/>
        <dbReference type="ChEBI" id="CHEBI:61314"/>
        <dbReference type="EC" id="3.6.1.66"/>
    </reaction>
</comment>
<proteinExistence type="inferred from homology"/>
<accession>A0A1C9W5Z9</accession>
<evidence type="ECO:0000256" key="10">
    <source>
        <dbReference type="HAMAP-Rule" id="MF_01405"/>
    </source>
</evidence>
<evidence type="ECO:0000313" key="12">
    <source>
        <dbReference type="EMBL" id="AOS96585.1"/>
    </source>
</evidence>
<dbReference type="AlphaFoldDB" id="A0A1C9W5Z9"/>
<evidence type="ECO:0000256" key="11">
    <source>
        <dbReference type="RuleBase" id="RU003781"/>
    </source>
</evidence>
<comment type="cofactor">
    <cofactor evidence="10">
        <name>Mg(2+)</name>
        <dbReference type="ChEBI" id="CHEBI:18420"/>
    </cofactor>
    <text evidence="10">Binds 1 Mg(2+) ion per subunit.</text>
</comment>
<keyword evidence="13" id="KW-1185">Reference proteome</keyword>
<evidence type="ECO:0000256" key="1">
    <source>
        <dbReference type="ARBA" id="ARBA00008023"/>
    </source>
</evidence>
<name>A0A1C9W5Z9_9GAMM</name>
<dbReference type="GO" id="GO:0000166">
    <property type="term" value="F:nucleotide binding"/>
    <property type="evidence" value="ECO:0007669"/>
    <property type="project" value="UniProtKB-KW"/>
</dbReference>
<evidence type="ECO:0000256" key="4">
    <source>
        <dbReference type="ARBA" id="ARBA00022741"/>
    </source>
</evidence>
<feature type="binding site" evidence="10">
    <location>
        <position position="188"/>
    </location>
    <ligand>
        <name>substrate</name>
    </ligand>
</feature>
<dbReference type="PANTHER" id="PTHR11067">
    <property type="entry name" value="INOSINE TRIPHOSPHATE PYROPHOSPHATASE/HAM1 PROTEIN"/>
    <property type="match status" value="1"/>
</dbReference>
<dbReference type="STRING" id="1769779.AUP74_01121"/>
<evidence type="ECO:0000256" key="2">
    <source>
        <dbReference type="ARBA" id="ARBA00011738"/>
    </source>
</evidence>
<dbReference type="Proteomes" id="UP000095672">
    <property type="component" value="Chromosome"/>
</dbReference>
<dbReference type="PANTHER" id="PTHR11067:SF9">
    <property type="entry name" value="INOSINE TRIPHOSPHATE PYROPHOSPHATASE"/>
    <property type="match status" value="1"/>
</dbReference>
<evidence type="ECO:0000256" key="3">
    <source>
        <dbReference type="ARBA" id="ARBA00022723"/>
    </source>
</evidence>
<evidence type="ECO:0000256" key="6">
    <source>
        <dbReference type="ARBA" id="ARBA00022842"/>
    </source>
</evidence>
<keyword evidence="7 10" id="KW-0546">Nucleotide metabolism</keyword>
<comment type="function">
    <text evidence="10">Pyrophosphatase that catalyzes the hydrolysis of nucleoside triphosphates to their monophosphate derivatives, with a high preference for the non-canonical purine nucleotides XTP (xanthosine triphosphate), dITP (deoxyinosine triphosphate) and ITP. Seems to function as a house-cleaning enzyme that removes non-canonical purine nucleotides from the nucleotide pool, thus preventing their incorporation into DNA/RNA and avoiding chromosomal lesions.</text>
</comment>
<dbReference type="NCBIfam" id="TIGR00042">
    <property type="entry name" value="RdgB/HAM1 family non-canonical purine NTP pyrophosphatase"/>
    <property type="match status" value="1"/>
</dbReference>
<dbReference type="InterPro" id="IPR029001">
    <property type="entry name" value="ITPase-like_fam"/>
</dbReference>
<dbReference type="EMBL" id="CP014143">
    <property type="protein sequence ID" value="AOS96585.1"/>
    <property type="molecule type" value="Genomic_DNA"/>
</dbReference>
<dbReference type="GO" id="GO:0009146">
    <property type="term" value="P:purine nucleoside triphosphate catabolic process"/>
    <property type="evidence" value="ECO:0007669"/>
    <property type="project" value="UniProtKB-UniRule"/>
</dbReference>
<feature type="binding site" evidence="10">
    <location>
        <begin position="19"/>
        <end position="24"/>
    </location>
    <ligand>
        <name>substrate</name>
    </ligand>
</feature>
<dbReference type="SUPFAM" id="SSF52972">
    <property type="entry name" value="ITPase-like"/>
    <property type="match status" value="1"/>
</dbReference>
<dbReference type="GO" id="GO:0005829">
    <property type="term" value="C:cytosol"/>
    <property type="evidence" value="ECO:0007669"/>
    <property type="project" value="TreeGrafter"/>
</dbReference>
<keyword evidence="6 10" id="KW-0460">Magnesium</keyword>
<comment type="catalytic activity">
    <reaction evidence="8 10">
        <text>dITP + H2O = dIMP + diphosphate + H(+)</text>
        <dbReference type="Rhea" id="RHEA:28342"/>
        <dbReference type="ChEBI" id="CHEBI:15377"/>
        <dbReference type="ChEBI" id="CHEBI:15378"/>
        <dbReference type="ChEBI" id="CHEBI:33019"/>
        <dbReference type="ChEBI" id="CHEBI:61194"/>
        <dbReference type="ChEBI" id="CHEBI:61382"/>
        <dbReference type="EC" id="3.6.1.66"/>
    </reaction>
</comment>
<keyword evidence="4 10" id="KW-0547">Nucleotide-binding</keyword>
<keyword evidence="3 10" id="KW-0479">Metal-binding</keyword>
<feature type="binding site" evidence="10">
    <location>
        <position position="80"/>
    </location>
    <ligand>
        <name>Mg(2+)</name>
        <dbReference type="ChEBI" id="CHEBI:18420"/>
    </ligand>
</feature>
<comment type="subunit">
    <text evidence="2 10">Homodimer.</text>
</comment>
<dbReference type="GO" id="GO:0036220">
    <property type="term" value="F:ITP diphosphatase activity"/>
    <property type="evidence" value="ECO:0007669"/>
    <property type="project" value="UniProtKB-UniRule"/>
</dbReference>
<comment type="catalytic activity">
    <reaction evidence="10">
        <text>ITP + H2O = IMP + diphosphate + H(+)</text>
        <dbReference type="Rhea" id="RHEA:29399"/>
        <dbReference type="ChEBI" id="CHEBI:15377"/>
        <dbReference type="ChEBI" id="CHEBI:15378"/>
        <dbReference type="ChEBI" id="CHEBI:33019"/>
        <dbReference type="ChEBI" id="CHEBI:58053"/>
        <dbReference type="ChEBI" id="CHEBI:61402"/>
        <dbReference type="EC" id="3.6.1.66"/>
    </reaction>
</comment>
<dbReference type="FunFam" id="3.90.950.10:FF:000001">
    <property type="entry name" value="dITP/XTP pyrophosphatase"/>
    <property type="match status" value="1"/>
</dbReference>
<comment type="similarity">
    <text evidence="1 10 11">Belongs to the HAM1 NTPase family.</text>
</comment>
<dbReference type="Pfam" id="PF01725">
    <property type="entry name" value="Ham1p_like"/>
    <property type="match status" value="1"/>
</dbReference>
<dbReference type="EC" id="3.6.1.66" evidence="10"/>
<evidence type="ECO:0000256" key="5">
    <source>
        <dbReference type="ARBA" id="ARBA00022801"/>
    </source>
</evidence>
<protein>
    <recommendedName>
        <fullName evidence="10">dITP/XTP pyrophosphatase</fullName>
        <ecNumber evidence="10">3.6.1.66</ecNumber>
    </recommendedName>
    <alternativeName>
        <fullName evidence="10">Non-canonical purine NTP pyrophosphatase</fullName>
    </alternativeName>
    <alternativeName>
        <fullName evidence="10">Non-standard purine NTP pyrophosphatase</fullName>
    </alternativeName>
    <alternativeName>
        <fullName evidence="10">Nucleoside-triphosphate diphosphatase</fullName>
    </alternativeName>
    <alternativeName>
        <fullName evidence="10">Nucleoside-triphosphate pyrophosphatase</fullName>
        <shortName evidence="10">NTPase</shortName>
    </alternativeName>
</protein>
<dbReference type="GO" id="GO:0046872">
    <property type="term" value="F:metal ion binding"/>
    <property type="evidence" value="ECO:0007669"/>
    <property type="project" value="UniProtKB-KW"/>
</dbReference>
<dbReference type="GO" id="GO:0017111">
    <property type="term" value="F:ribonucleoside triphosphate phosphatase activity"/>
    <property type="evidence" value="ECO:0007669"/>
    <property type="project" value="InterPro"/>
</dbReference>
<feature type="binding site" evidence="10">
    <location>
        <begin position="193"/>
        <end position="194"/>
    </location>
    <ligand>
        <name>substrate</name>
    </ligand>
</feature>
<feature type="binding site" evidence="10">
    <location>
        <position position="51"/>
    </location>
    <ligand>
        <name>Mg(2+)</name>
        <dbReference type="ChEBI" id="CHEBI:18420"/>
    </ligand>
</feature>